<dbReference type="InterPro" id="IPR000209">
    <property type="entry name" value="Peptidase_S8/S53_dom"/>
</dbReference>
<reference evidence="9 10" key="1">
    <citation type="submission" date="2024-01" db="EMBL/GenBank/DDBJ databases">
        <title>A draft genome for the cacao thread blight pathogen Marasmiellus scandens.</title>
        <authorList>
            <person name="Baruah I.K."/>
            <person name="Leung J."/>
            <person name="Bukari Y."/>
            <person name="Amoako-Attah I."/>
            <person name="Meinhardt L.W."/>
            <person name="Bailey B.A."/>
            <person name="Cohen S.P."/>
        </authorList>
    </citation>
    <scope>NUCLEOTIDE SEQUENCE [LARGE SCALE GENOMIC DNA]</scope>
    <source>
        <strain evidence="9 10">GH-19</strain>
    </source>
</reference>
<keyword evidence="10" id="KW-1185">Reference proteome</keyword>
<keyword evidence="4 5" id="KW-0720">Serine protease</keyword>
<dbReference type="InterPro" id="IPR023828">
    <property type="entry name" value="Peptidase_S8_Ser-AS"/>
</dbReference>
<dbReference type="Pfam" id="PF00082">
    <property type="entry name" value="Peptidase_S8"/>
    <property type="match status" value="1"/>
</dbReference>
<dbReference type="PRINTS" id="PR00723">
    <property type="entry name" value="SUBTILISIN"/>
</dbReference>
<evidence type="ECO:0000256" key="3">
    <source>
        <dbReference type="ARBA" id="ARBA00022801"/>
    </source>
</evidence>
<keyword evidence="2 5" id="KW-0645">Protease</keyword>
<dbReference type="PROSITE" id="PS51892">
    <property type="entry name" value="SUBTILASE"/>
    <property type="match status" value="1"/>
</dbReference>
<feature type="active site" description="Charge relay system" evidence="5">
    <location>
        <position position="172"/>
    </location>
</feature>
<evidence type="ECO:0000256" key="5">
    <source>
        <dbReference type="PROSITE-ProRule" id="PRU01240"/>
    </source>
</evidence>
<dbReference type="PROSITE" id="PS00136">
    <property type="entry name" value="SUBTILASE_ASP"/>
    <property type="match status" value="1"/>
</dbReference>
<evidence type="ECO:0000256" key="7">
    <source>
        <dbReference type="SAM" id="MobiDB-lite"/>
    </source>
</evidence>
<dbReference type="PROSITE" id="PS00138">
    <property type="entry name" value="SUBTILASE_SER"/>
    <property type="match status" value="1"/>
</dbReference>
<feature type="compositionally biased region" description="Pro residues" evidence="7">
    <location>
        <begin position="138"/>
        <end position="148"/>
    </location>
</feature>
<proteinExistence type="inferred from homology"/>
<dbReference type="PANTHER" id="PTHR43806">
    <property type="entry name" value="PEPTIDASE S8"/>
    <property type="match status" value="1"/>
</dbReference>
<dbReference type="InterPro" id="IPR023827">
    <property type="entry name" value="Peptidase_S8_Asp-AS"/>
</dbReference>
<comment type="caution">
    <text evidence="9">The sequence shown here is derived from an EMBL/GenBank/DDBJ whole genome shotgun (WGS) entry which is preliminary data.</text>
</comment>
<feature type="region of interest" description="Disordered" evidence="7">
    <location>
        <begin position="117"/>
        <end position="152"/>
    </location>
</feature>
<feature type="active site" description="Charge relay system" evidence="5">
    <location>
        <position position="239"/>
    </location>
</feature>
<evidence type="ECO:0000313" key="10">
    <source>
        <dbReference type="Proteomes" id="UP001498398"/>
    </source>
</evidence>
<dbReference type="InterPro" id="IPR036852">
    <property type="entry name" value="Peptidase_S8/S53_dom_sf"/>
</dbReference>
<accession>A0ABR1K0G4</accession>
<comment type="similarity">
    <text evidence="1 5 6">Belongs to the peptidase S8 family.</text>
</comment>
<evidence type="ECO:0000256" key="2">
    <source>
        <dbReference type="ARBA" id="ARBA00022670"/>
    </source>
</evidence>
<keyword evidence="3 5" id="KW-0378">Hydrolase</keyword>
<dbReference type="InterPro" id="IPR050131">
    <property type="entry name" value="Peptidase_S8_subtilisin-like"/>
</dbReference>
<evidence type="ECO:0000256" key="1">
    <source>
        <dbReference type="ARBA" id="ARBA00011073"/>
    </source>
</evidence>
<dbReference type="InterPro" id="IPR022398">
    <property type="entry name" value="Peptidase_S8_His-AS"/>
</dbReference>
<feature type="domain" description="Peptidase S8/S53" evidence="8">
    <location>
        <begin position="163"/>
        <end position="476"/>
    </location>
</feature>
<gene>
    <name evidence="9" type="ORF">VKT23_001505</name>
</gene>
<dbReference type="InterPro" id="IPR015500">
    <property type="entry name" value="Peptidase_S8_subtilisin-rel"/>
</dbReference>
<dbReference type="Gene3D" id="3.40.50.200">
    <property type="entry name" value="Peptidase S8/S53 domain"/>
    <property type="match status" value="1"/>
</dbReference>
<evidence type="ECO:0000313" key="9">
    <source>
        <dbReference type="EMBL" id="KAK7470067.1"/>
    </source>
</evidence>
<dbReference type="SUPFAM" id="SSF52743">
    <property type="entry name" value="Subtilisin-like"/>
    <property type="match status" value="1"/>
</dbReference>
<feature type="active site" description="Charge relay system" evidence="5">
    <location>
        <position position="440"/>
    </location>
</feature>
<protein>
    <recommendedName>
        <fullName evidence="8">Peptidase S8/S53 domain-containing protein</fullName>
    </recommendedName>
</protein>
<evidence type="ECO:0000256" key="6">
    <source>
        <dbReference type="RuleBase" id="RU003355"/>
    </source>
</evidence>
<dbReference type="PROSITE" id="PS00137">
    <property type="entry name" value="SUBTILASE_HIS"/>
    <property type="match status" value="1"/>
</dbReference>
<evidence type="ECO:0000259" key="8">
    <source>
        <dbReference type="Pfam" id="PF00082"/>
    </source>
</evidence>
<dbReference type="PANTHER" id="PTHR43806:SF11">
    <property type="entry name" value="CEREVISIN-RELATED"/>
    <property type="match status" value="1"/>
</dbReference>
<dbReference type="EMBL" id="JBANRG010000002">
    <property type="protein sequence ID" value="KAK7470067.1"/>
    <property type="molecule type" value="Genomic_DNA"/>
</dbReference>
<dbReference type="Proteomes" id="UP001498398">
    <property type="component" value="Unassembled WGS sequence"/>
</dbReference>
<sequence length="505" mass="53925">MSTTTTTQDYIVLLNDNVDLSIHLDGVKKVLGGNFIKLLYNYSTTAPRLNGYAVTLANPKAGADAILKSGTNVASVSPINHQPLTSKPRVPPKSVPAPNAWHLARISQKETLIKVVIPPASKKDPTPKPVTPVSGGSAPPPPPPPSSKPQPLYTYLYDESKQGAGVDVYVLDSGIYYEDPAPKIPKFTEFGDRLKDKFNGYTGKFGSDFMKTQSPDIVDKERVQFLDKAASTNNDLHGHGTHVASVLGGQQFGVAKSVHLFSVKVLDEKKKGNPISIENGIKIVLDQVKKTKKPSVVCLSVGHVYQDRWIKVTLGIAELIKEGVHVVASSGNGGGATAGRFCTPSQDALLTTLESKAFGLEKQPDMLDFLGNEFKQAQIKERIQQVLKLLDTVIIVGATDIYDNLTNFTDCGGRVDILAPGAQVVGFTLGNKPEAMNGTSEATPIVAGLVAGSISGILGQIKEGNIRPDNVQNLLSPASQKDALKNANGPSVKAGKMYKITNSKI</sequence>
<evidence type="ECO:0000256" key="4">
    <source>
        <dbReference type="ARBA" id="ARBA00022825"/>
    </source>
</evidence>
<organism evidence="9 10">
    <name type="scientific">Marasmiellus scandens</name>
    <dbReference type="NCBI Taxonomy" id="2682957"/>
    <lineage>
        <taxon>Eukaryota</taxon>
        <taxon>Fungi</taxon>
        <taxon>Dikarya</taxon>
        <taxon>Basidiomycota</taxon>
        <taxon>Agaricomycotina</taxon>
        <taxon>Agaricomycetes</taxon>
        <taxon>Agaricomycetidae</taxon>
        <taxon>Agaricales</taxon>
        <taxon>Marasmiineae</taxon>
        <taxon>Omphalotaceae</taxon>
        <taxon>Marasmiellus</taxon>
    </lineage>
</organism>
<name>A0ABR1K0G4_9AGAR</name>